<dbReference type="HOGENOM" id="CLU_037108_0_0_7"/>
<dbReference type="EMBL" id="AZHX01000099">
    <property type="protein sequence ID" value="ETX08931.1"/>
    <property type="molecule type" value="Genomic_DNA"/>
</dbReference>
<dbReference type="InterPro" id="IPR025640">
    <property type="entry name" value="GYF_2"/>
</dbReference>
<dbReference type="Pfam" id="PF14237">
    <property type="entry name" value="GYF_2"/>
    <property type="match status" value="1"/>
</dbReference>
<keyword evidence="4" id="KW-1185">Reference proteome</keyword>
<protein>
    <submittedName>
        <fullName evidence="3">Antifreeze protein, type I</fullName>
    </submittedName>
</protein>
<dbReference type="PANTHER" id="PTHR37826:SF2">
    <property type="entry name" value="ZINC-RIBBON DOMAIN-CONTAINING PROTEIN"/>
    <property type="match status" value="1"/>
</dbReference>
<dbReference type="PANTHER" id="PTHR37826">
    <property type="entry name" value="FLOTILLIN BAND_7_5 DOMAIN PROTEIN"/>
    <property type="match status" value="1"/>
</dbReference>
<accession>W4MG82</accession>
<feature type="domain" description="GYF" evidence="2">
    <location>
        <begin position="302"/>
        <end position="351"/>
    </location>
</feature>
<gene>
    <name evidence="3" type="ORF">ETSY2_02445</name>
</gene>
<dbReference type="PATRIC" id="fig|1429439.4.peg.422"/>
<organism evidence="3 4">
    <name type="scientific">Candidatus Entotheonella gemina</name>
    <dbReference type="NCBI Taxonomy" id="1429439"/>
    <lineage>
        <taxon>Bacteria</taxon>
        <taxon>Pseudomonadati</taxon>
        <taxon>Nitrospinota/Tectimicrobiota group</taxon>
        <taxon>Candidatus Tectimicrobiota</taxon>
        <taxon>Candidatus Entotheonellia</taxon>
        <taxon>Candidatus Entotheonellales</taxon>
        <taxon>Candidatus Entotheonellaceae</taxon>
        <taxon>Candidatus Entotheonella</taxon>
    </lineage>
</organism>
<dbReference type="Pfam" id="PF13421">
    <property type="entry name" value="Band_7_1"/>
    <property type="match status" value="1"/>
</dbReference>
<evidence type="ECO:0000259" key="2">
    <source>
        <dbReference type="Pfam" id="PF14237"/>
    </source>
</evidence>
<feature type="domain" description="SPFH" evidence="1">
    <location>
        <begin position="26"/>
        <end position="236"/>
    </location>
</feature>
<sequence>MGFVNKLRNELIDIVEWIDDSRHTIVWRFPRYHNQIKNGAQLIVRPGQMAILVEQGKIADVFEPGTHRLSTDNLPILSNLKGWRYGFHSPFKAEIYFVTTRQITEMKWGTPNPVIMRDPDFGPIRIRAFGTYTIKAIDPEALLRELVGTDGSFESDEITVLLRSIINNAFAEVVAKSGISVLDLASNYSDLSEQIRQACIDKVDTEYGLDFPQLYIVNISVPEEVEKALDARSSMGMIGNLGAYEQYQLGQAIATAAANPAGGLAAAGVGLRMGMAYTGQMSPAPGHHATVPPIPGQGSTQWHVAVNGQPTGPFSLLQLREAVASGQLTGASLVWSPGMATWSPASAVADLAELFMTPPPLPRGQI</sequence>
<proteinExistence type="predicted"/>
<name>W4MG82_9BACT</name>
<dbReference type="InterPro" id="IPR036013">
    <property type="entry name" value="Band_7/SPFH_dom_sf"/>
</dbReference>
<evidence type="ECO:0000313" key="3">
    <source>
        <dbReference type="EMBL" id="ETX08931.1"/>
    </source>
</evidence>
<dbReference type="Proteomes" id="UP000019140">
    <property type="component" value="Unassembled WGS sequence"/>
</dbReference>
<evidence type="ECO:0000313" key="4">
    <source>
        <dbReference type="Proteomes" id="UP000019140"/>
    </source>
</evidence>
<dbReference type="AlphaFoldDB" id="W4MG82"/>
<dbReference type="CDD" id="cd03408">
    <property type="entry name" value="SPFH_like_u1"/>
    <property type="match status" value="1"/>
</dbReference>
<evidence type="ECO:0000259" key="1">
    <source>
        <dbReference type="Pfam" id="PF13421"/>
    </source>
</evidence>
<comment type="caution">
    <text evidence="3">The sequence shown here is derived from an EMBL/GenBank/DDBJ whole genome shotgun (WGS) entry which is preliminary data.</text>
</comment>
<dbReference type="Gene3D" id="3.30.479.30">
    <property type="entry name" value="Band 7 domain"/>
    <property type="match status" value="1"/>
</dbReference>
<reference evidence="3 4" key="1">
    <citation type="journal article" date="2014" name="Nature">
        <title>An environmental bacterial taxon with a large and distinct metabolic repertoire.</title>
        <authorList>
            <person name="Wilson M.C."/>
            <person name="Mori T."/>
            <person name="Ruckert C."/>
            <person name="Uria A.R."/>
            <person name="Helf M.J."/>
            <person name="Takada K."/>
            <person name="Gernert C."/>
            <person name="Steffens U.A."/>
            <person name="Heycke N."/>
            <person name="Schmitt S."/>
            <person name="Rinke C."/>
            <person name="Helfrich E.J."/>
            <person name="Brachmann A.O."/>
            <person name="Gurgui C."/>
            <person name="Wakimoto T."/>
            <person name="Kracht M."/>
            <person name="Crusemann M."/>
            <person name="Hentschel U."/>
            <person name="Abe I."/>
            <person name="Matsunaga S."/>
            <person name="Kalinowski J."/>
            <person name="Takeyama H."/>
            <person name="Piel J."/>
        </authorList>
    </citation>
    <scope>NUCLEOTIDE SEQUENCE [LARGE SCALE GENOMIC DNA]</scope>
    <source>
        <strain evidence="4">TSY2</strain>
    </source>
</reference>
<dbReference type="InterPro" id="IPR033880">
    <property type="entry name" value="SPFH_YdjI"/>
</dbReference>
<dbReference type="SUPFAM" id="SSF117892">
    <property type="entry name" value="Band 7/SPFH domain"/>
    <property type="match status" value="1"/>
</dbReference>